<comment type="subunit">
    <text evidence="7">Binds to F-actin.</text>
</comment>
<evidence type="ECO:0000256" key="5">
    <source>
        <dbReference type="ARBA" id="ARBA00023054"/>
    </source>
</evidence>
<organism evidence="12 13">
    <name type="scientific">Purpureocillium takamizusanense</name>
    <dbReference type="NCBI Taxonomy" id="2060973"/>
    <lineage>
        <taxon>Eukaryota</taxon>
        <taxon>Fungi</taxon>
        <taxon>Dikarya</taxon>
        <taxon>Ascomycota</taxon>
        <taxon>Pezizomycotina</taxon>
        <taxon>Sordariomycetes</taxon>
        <taxon>Hypocreomycetidae</taxon>
        <taxon>Hypocreales</taxon>
        <taxon>Ophiocordycipitaceae</taxon>
        <taxon>Purpureocillium</taxon>
    </lineage>
</organism>
<feature type="compositionally biased region" description="Polar residues" evidence="10">
    <location>
        <begin position="577"/>
        <end position="586"/>
    </location>
</feature>
<feature type="region of interest" description="Disordered" evidence="10">
    <location>
        <begin position="657"/>
        <end position="683"/>
    </location>
</feature>
<comment type="similarity">
    <text evidence="1 9">Belongs to the WD repeat coronin family.</text>
</comment>
<dbReference type="InterPro" id="IPR015505">
    <property type="entry name" value="Coronin"/>
</dbReference>
<dbReference type="Gene3D" id="2.130.10.10">
    <property type="entry name" value="YVTN repeat-like/Quinoprotein amine dehydrogenase"/>
    <property type="match status" value="1"/>
</dbReference>
<feature type="compositionally biased region" description="Low complexity" evidence="10">
    <location>
        <begin position="594"/>
        <end position="604"/>
    </location>
</feature>
<feature type="repeat" description="WD" evidence="8">
    <location>
        <begin position="243"/>
        <end position="284"/>
    </location>
</feature>
<dbReference type="PROSITE" id="PS50294">
    <property type="entry name" value="WD_REPEATS_REGION"/>
    <property type="match status" value="3"/>
</dbReference>
<accession>A0A9Q8V6U7</accession>
<keyword evidence="13" id="KW-1185">Reference proteome</keyword>
<dbReference type="InterPro" id="IPR015943">
    <property type="entry name" value="WD40/YVTN_repeat-like_dom_sf"/>
</dbReference>
<keyword evidence="3 8" id="KW-0853">WD repeat</keyword>
<evidence type="ECO:0000256" key="10">
    <source>
        <dbReference type="SAM" id="MobiDB-lite"/>
    </source>
</evidence>
<evidence type="ECO:0000313" key="13">
    <source>
        <dbReference type="Proteomes" id="UP000829364"/>
    </source>
</evidence>
<keyword evidence="6" id="KW-0009">Actin-binding</keyword>
<dbReference type="InterPro" id="IPR020472">
    <property type="entry name" value="WD40_PAC1"/>
</dbReference>
<dbReference type="Pfam" id="PF00400">
    <property type="entry name" value="WD40"/>
    <property type="match status" value="3"/>
</dbReference>
<dbReference type="GO" id="GO:0007015">
    <property type="term" value="P:actin filament organization"/>
    <property type="evidence" value="ECO:0007669"/>
    <property type="project" value="TreeGrafter"/>
</dbReference>
<keyword evidence="2" id="KW-0597">Phosphoprotein</keyword>
<dbReference type="Proteomes" id="UP000829364">
    <property type="component" value="Chromosome 1"/>
</dbReference>
<evidence type="ECO:0000256" key="6">
    <source>
        <dbReference type="ARBA" id="ARBA00023203"/>
    </source>
</evidence>
<proteinExistence type="inferred from homology"/>
<dbReference type="SUPFAM" id="SSF50978">
    <property type="entry name" value="WD40 repeat-like"/>
    <property type="match status" value="1"/>
</dbReference>
<dbReference type="FunFam" id="2.130.10.10:FF:000197">
    <property type="entry name" value="Coronin"/>
    <property type="match status" value="1"/>
</dbReference>
<dbReference type="Pfam" id="PF08953">
    <property type="entry name" value="DUF1899"/>
    <property type="match status" value="1"/>
</dbReference>
<evidence type="ECO:0000256" key="9">
    <source>
        <dbReference type="RuleBase" id="RU280818"/>
    </source>
</evidence>
<dbReference type="RefSeq" id="XP_047837690.1">
    <property type="nucleotide sequence ID" value="XM_047981730.1"/>
</dbReference>
<feature type="region of interest" description="Disordered" evidence="10">
    <location>
        <begin position="472"/>
        <end position="627"/>
    </location>
</feature>
<dbReference type="AlphaFoldDB" id="A0A9Q8V6U7"/>
<reference evidence="12" key="1">
    <citation type="submission" date="2021-11" db="EMBL/GenBank/DDBJ databases">
        <title>Purpureocillium_takamizusanense_genome.</title>
        <authorList>
            <person name="Nguyen N.-H."/>
        </authorList>
    </citation>
    <scope>NUCLEOTIDE SEQUENCE</scope>
    <source>
        <strain evidence="12">PT3</strain>
    </source>
</reference>
<evidence type="ECO:0000259" key="11">
    <source>
        <dbReference type="SMART" id="SM01166"/>
    </source>
</evidence>
<evidence type="ECO:0000256" key="2">
    <source>
        <dbReference type="ARBA" id="ARBA00022553"/>
    </source>
</evidence>
<dbReference type="PROSITE" id="PS00678">
    <property type="entry name" value="WD_REPEATS_1"/>
    <property type="match status" value="3"/>
</dbReference>
<dbReference type="EMBL" id="CP086354">
    <property type="protein sequence ID" value="UNI14209.1"/>
    <property type="molecule type" value="Genomic_DNA"/>
</dbReference>
<dbReference type="KEGG" id="ptkz:JDV02_000861"/>
<sequence length="683" mass="74619">MSLDICCARRPERPVPASTTAAATTTILELHATSCHRHEHAIVSNPSFSTTSPVANSASARICSPYCIMAGRFVRASKYRHVFGKPTRKEFCYDNLHISRNAWDTNLVKVNPEYLSVNWDASGGGAFAVIPLAEKGKLPDQIPLFRGHTAAVLDTDWNPFNDRIVASASEDGKVFLWEVPNDFTLYTDAEEIVDVAPVSKLGGHSRKVGQVLFNPAAENILASASGDFTVKIWDASTGQSPLTLRHADIVQSLSWSAAGNMLVTTSRDKKIRVWDVRQEKPVHEAPGHSGAKNSRAVWMGEHNRFATTGFSRMSERQIALWEPGQTEPIGGFTMLDSISGVCMPFWDEGSNCLYLAGKGDGNIRYFEYENDKFEFLSEYKSADPQRGIAFVPRRGINVHENEVMRAYKTVNDAYIEPISFTVPRRAETFQADIFPPAIGTKPAASAKEWFDGKTAIPAKIDLESVYEGAAPKEIPSDYKPATQPTPAPASKPEPKKEEPKREESKPSPTVRSPPPTMSEQKGSIAALANKFQDNEEEEPEDDETSSFEEVSRPAQRTTTLPTRSEPKPVVVAPIKAQTAQATSPVKPSSPVIRTPSATASAVAPSPGPAPAAPSTSGAGVESSLDQIKQLIENQTRIISAQNDKIGRLASEMEALKKKMTSAGSQDQSERIRQLELELEEARS</sequence>
<keyword evidence="5" id="KW-0175">Coiled coil</keyword>
<evidence type="ECO:0000256" key="7">
    <source>
        <dbReference type="ARBA" id="ARBA00062568"/>
    </source>
</evidence>
<dbReference type="SMART" id="SM00320">
    <property type="entry name" value="WD40"/>
    <property type="match status" value="4"/>
</dbReference>
<feature type="compositionally biased region" description="Acidic residues" evidence="10">
    <location>
        <begin position="534"/>
        <end position="546"/>
    </location>
</feature>
<dbReference type="SMART" id="SM01167">
    <property type="entry name" value="DUF1900"/>
    <property type="match status" value="1"/>
</dbReference>
<dbReference type="PROSITE" id="PS50082">
    <property type="entry name" value="WD_REPEATS_2"/>
    <property type="match status" value="3"/>
</dbReference>
<evidence type="ECO:0000256" key="8">
    <source>
        <dbReference type="PROSITE-ProRule" id="PRU00221"/>
    </source>
</evidence>
<keyword evidence="4 9" id="KW-0677">Repeat</keyword>
<name>A0A9Q8V6U7_9HYPO</name>
<dbReference type="InterPro" id="IPR019775">
    <property type="entry name" value="WD40_repeat_CS"/>
</dbReference>
<evidence type="ECO:0000256" key="4">
    <source>
        <dbReference type="ARBA" id="ARBA00022737"/>
    </source>
</evidence>
<evidence type="ECO:0000256" key="1">
    <source>
        <dbReference type="ARBA" id="ARBA00009482"/>
    </source>
</evidence>
<protein>
    <recommendedName>
        <fullName evidence="9">Coronin</fullName>
    </recommendedName>
</protein>
<gene>
    <name evidence="12" type="primary">CRN1</name>
    <name evidence="12" type="ORF">JDV02_000861</name>
</gene>
<dbReference type="PANTHER" id="PTHR10856">
    <property type="entry name" value="CORONIN"/>
    <property type="match status" value="1"/>
</dbReference>
<dbReference type="GO" id="GO:0051015">
    <property type="term" value="F:actin filament binding"/>
    <property type="evidence" value="ECO:0007669"/>
    <property type="project" value="TreeGrafter"/>
</dbReference>
<dbReference type="SMART" id="SM01166">
    <property type="entry name" value="DUF1899"/>
    <property type="match status" value="1"/>
</dbReference>
<evidence type="ECO:0000313" key="12">
    <source>
        <dbReference type="EMBL" id="UNI14209.1"/>
    </source>
</evidence>
<dbReference type="InterPro" id="IPR036322">
    <property type="entry name" value="WD40_repeat_dom_sf"/>
</dbReference>
<dbReference type="GO" id="GO:0030479">
    <property type="term" value="C:actin cortical patch"/>
    <property type="evidence" value="ECO:0007669"/>
    <property type="project" value="UniProtKB-ARBA"/>
</dbReference>
<dbReference type="OrthoDB" id="1850764at2759"/>
<evidence type="ECO:0000256" key="3">
    <source>
        <dbReference type="ARBA" id="ARBA00022574"/>
    </source>
</evidence>
<dbReference type="InterPro" id="IPR015048">
    <property type="entry name" value="DUF1899"/>
</dbReference>
<dbReference type="InterPro" id="IPR001680">
    <property type="entry name" value="WD40_rpt"/>
</dbReference>
<dbReference type="GeneID" id="72062826"/>
<dbReference type="Pfam" id="PF16300">
    <property type="entry name" value="WD40_4"/>
    <property type="match status" value="1"/>
</dbReference>
<feature type="compositionally biased region" description="Basic and acidic residues" evidence="10">
    <location>
        <begin position="492"/>
        <end position="505"/>
    </location>
</feature>
<feature type="domain" description="DUF1899" evidence="11">
    <location>
        <begin position="72"/>
        <end position="136"/>
    </location>
</feature>
<dbReference type="PANTHER" id="PTHR10856:SF0">
    <property type="entry name" value="CORONIN"/>
    <property type="match status" value="1"/>
</dbReference>
<feature type="repeat" description="WD" evidence="8">
    <location>
        <begin position="145"/>
        <end position="187"/>
    </location>
</feature>
<feature type="compositionally biased region" description="Basic and acidic residues" evidence="10">
    <location>
        <begin position="667"/>
        <end position="683"/>
    </location>
</feature>
<dbReference type="PRINTS" id="PR00320">
    <property type="entry name" value="GPROTEINBRPT"/>
</dbReference>
<feature type="repeat" description="WD" evidence="8">
    <location>
        <begin position="201"/>
        <end position="243"/>
    </location>
</feature>